<dbReference type="AlphaFoldDB" id="A0A9W9YEK4"/>
<gene>
    <name evidence="2" type="ORF">OS493_021730</name>
</gene>
<comment type="caution">
    <text evidence="2">The sequence shown here is derived from an EMBL/GenBank/DDBJ whole genome shotgun (WGS) entry which is preliminary data.</text>
</comment>
<feature type="region of interest" description="Disordered" evidence="1">
    <location>
        <begin position="49"/>
        <end position="68"/>
    </location>
</feature>
<dbReference type="EMBL" id="MU827791">
    <property type="protein sequence ID" value="KAJ7330798.1"/>
    <property type="molecule type" value="Genomic_DNA"/>
</dbReference>
<dbReference type="Proteomes" id="UP001163046">
    <property type="component" value="Unassembled WGS sequence"/>
</dbReference>
<proteinExistence type="predicted"/>
<sequence>MTNLIMAFTDKTSRLLVAAIDDVEEPFSAELEESAASVTGCLTNILQSASDGSRANGSSAENQTSPKV</sequence>
<evidence type="ECO:0000256" key="1">
    <source>
        <dbReference type="SAM" id="MobiDB-lite"/>
    </source>
</evidence>
<accession>A0A9W9YEK4</accession>
<organism evidence="2 3">
    <name type="scientific">Desmophyllum pertusum</name>
    <dbReference type="NCBI Taxonomy" id="174260"/>
    <lineage>
        <taxon>Eukaryota</taxon>
        <taxon>Metazoa</taxon>
        <taxon>Cnidaria</taxon>
        <taxon>Anthozoa</taxon>
        <taxon>Hexacorallia</taxon>
        <taxon>Scleractinia</taxon>
        <taxon>Caryophylliina</taxon>
        <taxon>Caryophylliidae</taxon>
        <taxon>Desmophyllum</taxon>
    </lineage>
</organism>
<evidence type="ECO:0000313" key="3">
    <source>
        <dbReference type="Proteomes" id="UP001163046"/>
    </source>
</evidence>
<keyword evidence="3" id="KW-1185">Reference proteome</keyword>
<name>A0A9W9YEK4_9CNID</name>
<reference evidence="2" key="1">
    <citation type="submission" date="2023-01" db="EMBL/GenBank/DDBJ databases">
        <title>Genome assembly of the deep-sea coral Lophelia pertusa.</title>
        <authorList>
            <person name="Herrera S."/>
            <person name="Cordes E."/>
        </authorList>
    </citation>
    <scope>NUCLEOTIDE SEQUENCE</scope>
    <source>
        <strain evidence="2">USNM1676648</strain>
        <tissue evidence="2">Polyp</tissue>
    </source>
</reference>
<evidence type="ECO:0000313" key="2">
    <source>
        <dbReference type="EMBL" id="KAJ7330798.1"/>
    </source>
</evidence>
<protein>
    <submittedName>
        <fullName evidence="2">Uncharacterized protein</fullName>
    </submittedName>
</protein>